<keyword evidence="3" id="KW-0687">Ribonucleoprotein</keyword>
<proteinExistence type="inferred from homology"/>
<geneLocation type="mitochondrion" evidence="4"/>
<accession>A0A455RHY2</accession>
<evidence type="ECO:0000313" key="4">
    <source>
        <dbReference type="EMBL" id="BBH42966.1"/>
    </source>
</evidence>
<evidence type="ECO:0000256" key="3">
    <source>
        <dbReference type="ARBA" id="ARBA00023274"/>
    </source>
</evidence>
<dbReference type="GO" id="GO:0005829">
    <property type="term" value="C:cytosol"/>
    <property type="evidence" value="ECO:0007669"/>
    <property type="project" value="TreeGrafter"/>
</dbReference>
<dbReference type="Pfam" id="PF00416">
    <property type="entry name" value="Ribosomal_S13"/>
    <property type="match status" value="1"/>
</dbReference>
<keyword evidence="2 4" id="KW-0689">Ribosomal protein</keyword>
<dbReference type="SUPFAM" id="SSF46946">
    <property type="entry name" value="S13-like H2TH domain"/>
    <property type="match status" value="1"/>
</dbReference>
<keyword evidence="4" id="KW-0496">Mitochondrion</keyword>
<dbReference type="GO" id="GO:0003723">
    <property type="term" value="F:RNA binding"/>
    <property type="evidence" value="ECO:0007669"/>
    <property type="project" value="InterPro"/>
</dbReference>
<comment type="similarity">
    <text evidence="1">Belongs to the universal ribosomal protein uS13 family.</text>
</comment>
<name>A0A455RHY2_9EUKA</name>
<dbReference type="GO" id="GO:0006412">
    <property type="term" value="P:translation"/>
    <property type="evidence" value="ECO:0007669"/>
    <property type="project" value="InterPro"/>
</dbReference>
<dbReference type="Gene3D" id="4.10.910.10">
    <property type="entry name" value="30s ribosomal protein s13, domain 2"/>
    <property type="match status" value="1"/>
</dbReference>
<dbReference type="InterPro" id="IPR001892">
    <property type="entry name" value="Ribosomal_uS13"/>
</dbReference>
<dbReference type="GO" id="GO:0015935">
    <property type="term" value="C:small ribosomal subunit"/>
    <property type="evidence" value="ECO:0007669"/>
    <property type="project" value="TreeGrafter"/>
</dbReference>
<evidence type="ECO:0000256" key="1">
    <source>
        <dbReference type="ARBA" id="ARBA00008080"/>
    </source>
</evidence>
<dbReference type="PANTHER" id="PTHR10871:SF1">
    <property type="entry name" value="SMALL RIBOSOMAL SUBUNIT PROTEIN US13M"/>
    <property type="match status" value="1"/>
</dbReference>
<dbReference type="EMBL" id="AP019310">
    <property type="protein sequence ID" value="BBH42966.1"/>
    <property type="molecule type" value="Genomic_DNA"/>
</dbReference>
<reference evidence="4" key="1">
    <citation type="journal article" date="2019" name="Sci. Rep.">
        <title>Horizontally-acquired genetic elements in the mitochondrial genome of a centrohelid Marophrys sp. SRT127.</title>
        <authorList>
            <person name="Nishimura Y."/>
            <person name="Shiratori T."/>
            <person name="Ishida K."/>
            <person name="Hashimoto T."/>
            <person name="Ohkuma M."/>
            <person name="Inagaki Y."/>
        </authorList>
    </citation>
    <scope>NUCLEOTIDE SEQUENCE</scope>
    <source>
        <strain evidence="4">SRT127</strain>
    </source>
</reference>
<organism evidence="4">
    <name type="scientific">Marophrys sp. SRT127</name>
    <dbReference type="NCBI Taxonomy" id="2488311"/>
    <lineage>
        <taxon>Eukaryota</taxon>
        <taxon>Haptista</taxon>
        <taxon>Centroplasthelida</taxon>
        <taxon>Panacanthocystida</taxon>
        <taxon>Acanthocystida</taxon>
        <taxon>Marophrys</taxon>
    </lineage>
</organism>
<dbReference type="PANTHER" id="PTHR10871">
    <property type="entry name" value="30S RIBOSOMAL PROTEIN S13/40S RIBOSOMAL PROTEIN S18"/>
    <property type="match status" value="1"/>
</dbReference>
<dbReference type="GO" id="GO:0003735">
    <property type="term" value="F:structural constituent of ribosome"/>
    <property type="evidence" value="ECO:0007669"/>
    <property type="project" value="InterPro"/>
</dbReference>
<evidence type="ECO:0000256" key="2">
    <source>
        <dbReference type="ARBA" id="ARBA00022980"/>
    </source>
</evidence>
<dbReference type="HAMAP" id="MF_01315">
    <property type="entry name" value="Ribosomal_uS13"/>
    <property type="match status" value="1"/>
</dbReference>
<sequence>MPHKILDGHTRSGFGCSYQRGIRALVTKMVYIFNTYIPVRKRIRYALTSIYGIGNQRASKITGSTNILCINPRVRFDALTPTQISEICKCISSNWLVSGALRKNISENIKRHLKIRSYRGIRHKNRLPVRGQRTHTNARTQKRRPQNFMKLIRS</sequence>
<dbReference type="InterPro" id="IPR027437">
    <property type="entry name" value="Rbsml_uS13_C"/>
</dbReference>
<protein>
    <submittedName>
        <fullName evidence="4">Ribosomal protein S13</fullName>
    </submittedName>
</protein>
<dbReference type="Gene3D" id="1.10.8.50">
    <property type="match status" value="1"/>
</dbReference>
<dbReference type="PROSITE" id="PS50159">
    <property type="entry name" value="RIBOSOMAL_S13_2"/>
    <property type="match status" value="1"/>
</dbReference>
<dbReference type="InterPro" id="IPR010979">
    <property type="entry name" value="Ribosomal_uS13-like_H2TH"/>
</dbReference>
<gene>
    <name evidence="4" type="primary">rps13</name>
</gene>
<dbReference type="AlphaFoldDB" id="A0A455RHY2"/>